<name>A0A9P5AUD8_9HYPO</name>
<accession>A0A9P5AUD8</accession>
<dbReference type="Proteomes" id="UP000730481">
    <property type="component" value="Unassembled WGS sequence"/>
</dbReference>
<evidence type="ECO:0000313" key="2">
    <source>
        <dbReference type="Proteomes" id="UP000730481"/>
    </source>
</evidence>
<organism evidence="1 2">
    <name type="scientific">Fusarium beomiforme</name>
    <dbReference type="NCBI Taxonomy" id="44412"/>
    <lineage>
        <taxon>Eukaryota</taxon>
        <taxon>Fungi</taxon>
        <taxon>Dikarya</taxon>
        <taxon>Ascomycota</taxon>
        <taxon>Pezizomycotina</taxon>
        <taxon>Sordariomycetes</taxon>
        <taxon>Hypocreomycetidae</taxon>
        <taxon>Hypocreales</taxon>
        <taxon>Nectriaceae</taxon>
        <taxon>Fusarium</taxon>
        <taxon>Fusarium burgessii species complex</taxon>
    </lineage>
</organism>
<gene>
    <name evidence="1" type="ORF">FBEOM_1174</name>
</gene>
<comment type="caution">
    <text evidence="1">The sequence shown here is derived from an EMBL/GenBank/DDBJ whole genome shotgun (WGS) entry which is preliminary data.</text>
</comment>
<dbReference type="EMBL" id="PVQB02000037">
    <property type="protein sequence ID" value="KAF4344888.1"/>
    <property type="molecule type" value="Genomic_DNA"/>
</dbReference>
<dbReference type="OrthoDB" id="5102725at2759"/>
<dbReference type="AlphaFoldDB" id="A0A9P5AUD8"/>
<evidence type="ECO:0000313" key="1">
    <source>
        <dbReference type="EMBL" id="KAF4344888.1"/>
    </source>
</evidence>
<sequence length="478" mass="55357">MSTQHYNATSQKCDLLRLPTELLCSIIEDSDLDWTDPVNIHHVSSRLFHLTFKQVYDGKKDRFKFACSIANMNLMVDCLIYRNVSISDIWKPYRNTYGVDLYPSPLSFLSRGWCRGKFSSADQYLKAAECLFDQGCHTPKRLAIWEEGHLFSPILPPILVTMLTKATDVHHYHDICRAIQFLISKGLKLAMHVLQVDSQEEFEPCEYWPMLEFGDRSTMEVELQSACPPFLFELQLENLLSLQDLARKSPVDARRRCTSTYISDLLRILFDDLFAPCLYKGDDPNYFADSFEVKIKLMAKHDIINANEQKVLGDVLGALGKIEAREREKAGIDIIHDGLWCWRELCLSIRYICDGYFEDSQVLLRERRPRLTGSGPEIRIHEFLRPGVWYPPEDMANARGLFFDDMRGQLDPSYFDNFEDNTVANWTDVHLNAWNVLPDNVDGNTTMGDCDYRENGIQAILRSFSFVFCFKYLSAKRY</sequence>
<reference evidence="1" key="1">
    <citation type="journal article" date="2017" name="Mycologia">
        <title>Fusarium algeriense, sp. nov., a novel toxigenic crown rot pathogen of durum wheat from Algeria is nested in the Fusarium burgessii species complex.</title>
        <authorList>
            <person name="Laraba I."/>
            <person name="Keddad A."/>
            <person name="Boureghda H."/>
            <person name="Abdallah N."/>
            <person name="Vaughan M.M."/>
            <person name="Proctor R.H."/>
            <person name="Busman M."/>
            <person name="O'Donnell K."/>
        </authorList>
    </citation>
    <scope>NUCLEOTIDE SEQUENCE</scope>
    <source>
        <strain evidence="1">NRRL 25174</strain>
    </source>
</reference>
<protein>
    <submittedName>
        <fullName evidence="1">Uncharacterized protein</fullName>
    </submittedName>
</protein>
<keyword evidence="2" id="KW-1185">Reference proteome</keyword>
<reference evidence="1" key="2">
    <citation type="submission" date="2020-02" db="EMBL/GenBank/DDBJ databases">
        <title>Identification and distribution of gene clusters putatively required for synthesis of sphingolipid metabolism inhibitors in phylogenetically diverse species of the filamentous fungus Fusarium.</title>
        <authorList>
            <person name="Kim H.-S."/>
            <person name="Busman M."/>
            <person name="Brown D.W."/>
            <person name="Divon H."/>
            <person name="Uhlig S."/>
            <person name="Proctor R.H."/>
        </authorList>
    </citation>
    <scope>NUCLEOTIDE SEQUENCE</scope>
    <source>
        <strain evidence="1">NRRL 25174</strain>
    </source>
</reference>
<proteinExistence type="predicted"/>